<dbReference type="EMBL" id="BJNV01000024">
    <property type="protein sequence ID" value="GEC95674.1"/>
    <property type="molecule type" value="Genomic_DNA"/>
</dbReference>
<evidence type="ECO:0000256" key="1">
    <source>
        <dbReference type="SAM" id="MobiDB-lite"/>
    </source>
</evidence>
<protein>
    <submittedName>
        <fullName evidence="2">Uncharacterized protein</fullName>
    </submittedName>
</protein>
<evidence type="ECO:0000313" key="3">
    <source>
        <dbReference type="Proteomes" id="UP000318422"/>
    </source>
</evidence>
<accession>A0A4Y4CW31</accession>
<dbReference type="Proteomes" id="UP000318422">
    <property type="component" value="Unassembled WGS sequence"/>
</dbReference>
<organism evidence="2 3">
    <name type="scientific">Zoogloea ramigera</name>
    <dbReference type="NCBI Taxonomy" id="350"/>
    <lineage>
        <taxon>Bacteria</taxon>
        <taxon>Pseudomonadati</taxon>
        <taxon>Pseudomonadota</taxon>
        <taxon>Betaproteobacteria</taxon>
        <taxon>Rhodocyclales</taxon>
        <taxon>Zoogloeaceae</taxon>
        <taxon>Zoogloea</taxon>
    </lineage>
</organism>
<dbReference type="AlphaFoldDB" id="A0A4Y4CW31"/>
<gene>
    <name evidence="2" type="ORF">ZRA01_17470</name>
</gene>
<comment type="caution">
    <text evidence="2">The sequence shown here is derived from an EMBL/GenBank/DDBJ whole genome shotgun (WGS) entry which is preliminary data.</text>
</comment>
<sequence length="83" mass="9564">MHARTVAHARQKTPRDIKPQDFDHLPSQRSQRLGVHQQHPLIIEPDAPIAGREAKPREQISQIRETHLVVLNLSRINDRQAIT</sequence>
<name>A0A4Y4CW31_ZOORA</name>
<feature type="compositionally biased region" description="Basic residues" evidence="1">
    <location>
        <begin position="1"/>
        <end position="12"/>
    </location>
</feature>
<feature type="region of interest" description="Disordered" evidence="1">
    <location>
        <begin position="1"/>
        <end position="53"/>
    </location>
</feature>
<keyword evidence="3" id="KW-1185">Reference proteome</keyword>
<proteinExistence type="predicted"/>
<reference evidence="2 3" key="1">
    <citation type="submission" date="2019-06" db="EMBL/GenBank/DDBJ databases">
        <title>Whole genome shotgun sequence of Zoogloea ramigera NBRC 15342.</title>
        <authorList>
            <person name="Hosoyama A."/>
            <person name="Uohara A."/>
            <person name="Ohji S."/>
            <person name="Ichikawa N."/>
        </authorList>
    </citation>
    <scope>NUCLEOTIDE SEQUENCE [LARGE SCALE GENOMIC DNA]</scope>
    <source>
        <strain evidence="2 3">NBRC 15342</strain>
    </source>
</reference>
<evidence type="ECO:0000313" key="2">
    <source>
        <dbReference type="EMBL" id="GEC95674.1"/>
    </source>
</evidence>
<feature type="compositionally biased region" description="Basic and acidic residues" evidence="1">
    <location>
        <begin position="13"/>
        <end position="26"/>
    </location>
</feature>